<name>A0A4Y9ZN13_9AGAM</name>
<evidence type="ECO:0000256" key="1">
    <source>
        <dbReference type="SAM" id="MobiDB-lite"/>
    </source>
</evidence>
<feature type="region of interest" description="Disordered" evidence="1">
    <location>
        <begin position="211"/>
        <end position="266"/>
    </location>
</feature>
<proteinExistence type="predicted"/>
<gene>
    <name evidence="2" type="ORF">EWM64_g8783</name>
</gene>
<keyword evidence="3" id="KW-1185">Reference proteome</keyword>
<evidence type="ECO:0000313" key="3">
    <source>
        <dbReference type="Proteomes" id="UP000298061"/>
    </source>
</evidence>
<comment type="caution">
    <text evidence="2">The sequence shown here is derived from an EMBL/GenBank/DDBJ whole genome shotgun (WGS) entry which is preliminary data.</text>
</comment>
<protein>
    <submittedName>
        <fullName evidence="2">Uncharacterized protein</fullName>
    </submittedName>
</protein>
<dbReference type="OrthoDB" id="3270058at2759"/>
<evidence type="ECO:0000313" key="2">
    <source>
        <dbReference type="EMBL" id="TFY75231.1"/>
    </source>
</evidence>
<sequence length="450" mass="49113">MLITVPSQLNATTILNAKNDQLKYWIDEVNSAAAGKAPGKGKGKKVLTKEGKKVDLQKKLAEHLNIDLSAAAAAAPMPAGPLTVDKDIQKQQWSHLHTLRREWRDSARAGHPFTLSPPDADAAAAGALCGCTECAPGHEHCTTAAFFTAAPSCHRSLPLPPLLPASALTNSPFGTGGLNARAMELASTSVLLPFYGARVGPWRPTVTLQGCDGQPARAPDRVPSGGGMADSDKSCIPESVRASMPTAAKLPPPPLSHAPEPSTSRDGEVLDAAQANIKRLRQAVDLRDVIKQVEDGLVPEMRELYGPPPGQRKAVDPVAWDGIKVTVNRHECLHEQLMGEFGGDKDHFFAFFAVEPRKLKKGGDTGRDLRPIRLVAEAIRHMSDDVQDEMRAQEYVDPRTGTFSHERWKERWGSANRWEIWRAIAREYYGLPRQRKQRNSSVLRTDGNNI</sequence>
<dbReference type="AlphaFoldDB" id="A0A4Y9ZN13"/>
<dbReference type="Proteomes" id="UP000298061">
    <property type="component" value="Unassembled WGS sequence"/>
</dbReference>
<reference evidence="2 3" key="1">
    <citation type="submission" date="2019-02" db="EMBL/GenBank/DDBJ databases">
        <title>Genome sequencing of the rare red list fungi Hericium alpestre (H. flagellum).</title>
        <authorList>
            <person name="Buettner E."/>
            <person name="Kellner H."/>
        </authorList>
    </citation>
    <scope>NUCLEOTIDE SEQUENCE [LARGE SCALE GENOMIC DNA]</scope>
    <source>
        <strain evidence="2 3">DSM 108284</strain>
    </source>
</reference>
<accession>A0A4Y9ZN13</accession>
<dbReference type="EMBL" id="SFCI01001665">
    <property type="protein sequence ID" value="TFY75231.1"/>
    <property type="molecule type" value="Genomic_DNA"/>
</dbReference>
<organism evidence="2 3">
    <name type="scientific">Hericium alpestre</name>
    <dbReference type="NCBI Taxonomy" id="135208"/>
    <lineage>
        <taxon>Eukaryota</taxon>
        <taxon>Fungi</taxon>
        <taxon>Dikarya</taxon>
        <taxon>Basidiomycota</taxon>
        <taxon>Agaricomycotina</taxon>
        <taxon>Agaricomycetes</taxon>
        <taxon>Russulales</taxon>
        <taxon>Hericiaceae</taxon>
        <taxon>Hericium</taxon>
    </lineage>
</organism>